<evidence type="ECO:0000313" key="2">
    <source>
        <dbReference type="Proteomes" id="UP001160148"/>
    </source>
</evidence>
<name>A0AAV0Y9L0_9HEMI</name>
<keyword evidence="2" id="KW-1185">Reference proteome</keyword>
<gene>
    <name evidence="1" type="ORF">MEUPH1_LOCUS30761</name>
</gene>
<organism evidence="1 2">
    <name type="scientific">Macrosiphum euphorbiae</name>
    <name type="common">potato aphid</name>
    <dbReference type="NCBI Taxonomy" id="13131"/>
    <lineage>
        <taxon>Eukaryota</taxon>
        <taxon>Metazoa</taxon>
        <taxon>Ecdysozoa</taxon>
        <taxon>Arthropoda</taxon>
        <taxon>Hexapoda</taxon>
        <taxon>Insecta</taxon>
        <taxon>Pterygota</taxon>
        <taxon>Neoptera</taxon>
        <taxon>Paraneoptera</taxon>
        <taxon>Hemiptera</taxon>
        <taxon>Sternorrhyncha</taxon>
        <taxon>Aphidomorpha</taxon>
        <taxon>Aphidoidea</taxon>
        <taxon>Aphididae</taxon>
        <taxon>Macrosiphini</taxon>
        <taxon>Macrosiphum</taxon>
    </lineage>
</organism>
<dbReference type="Proteomes" id="UP001160148">
    <property type="component" value="Unassembled WGS sequence"/>
</dbReference>
<reference evidence="1 2" key="1">
    <citation type="submission" date="2023-01" db="EMBL/GenBank/DDBJ databases">
        <authorList>
            <person name="Whitehead M."/>
        </authorList>
    </citation>
    <scope>NUCLEOTIDE SEQUENCE [LARGE SCALE GENOMIC DNA]</scope>
</reference>
<comment type="caution">
    <text evidence="1">The sequence shown here is derived from an EMBL/GenBank/DDBJ whole genome shotgun (WGS) entry which is preliminary data.</text>
</comment>
<sequence length="107" mass="11619">MQHTYSVQQQINAQIQSLTGRVCFMEGQSARLAAVENKIKNISFTSPTPAPPPRTTQAASQLPPISISHNSRSNILSSTVLSQAPISNNMIPSHSISAIYNSQQPFK</sequence>
<dbReference type="AlphaFoldDB" id="A0AAV0Y9L0"/>
<evidence type="ECO:0000313" key="1">
    <source>
        <dbReference type="EMBL" id="CAI6377513.1"/>
    </source>
</evidence>
<dbReference type="EMBL" id="CARXXK010001786">
    <property type="protein sequence ID" value="CAI6377513.1"/>
    <property type="molecule type" value="Genomic_DNA"/>
</dbReference>
<proteinExistence type="predicted"/>
<accession>A0AAV0Y9L0</accession>
<protein>
    <submittedName>
        <fullName evidence="1">Uncharacterized protein</fullName>
    </submittedName>
</protein>